<dbReference type="KEGG" id="ccha:ELD05_13265"/>
<dbReference type="GO" id="GO:0140359">
    <property type="term" value="F:ABC-type transporter activity"/>
    <property type="evidence" value="ECO:0007669"/>
    <property type="project" value="InterPro"/>
</dbReference>
<gene>
    <name evidence="7" type="ORF">ELD05_13265</name>
</gene>
<sequence length="403" mass="44951">MRINMKHVWIVFKKELKDAFRDRRALFMNFILPILTTPLMLLVIIYATKSAYEVKPEKTKICIMGEQYAKQLVDLIKNSQFDIVQSSNPKKDLQNGKIKAVIEIPQNFSDHLSKEKQVNIKILVDGSDSKSSNVGLILSEIITDYAKNITKQRLLSKNINPEIIEPIVITKENVAPPRKMALFLLAILVPMFVVLNTSLGGINVAIDITAGEKERGTLEPLLTTAASRISLVTGKYITVSIMAIISGVTSLIGLGLTFWFLPLAFGENATKELGDIAALALPVSVYIAMFIVVVLTAIIFSAVEVAIASYARSFKEAQTYLTPITFLVLILAYFTMYKTPNDLVDSYFIIPLINSLAIFKELIYGIINIQHLLLFIVSSTVYLIASIIFASKMFENEKVLFRS</sequence>
<proteinExistence type="predicted"/>
<evidence type="ECO:0000256" key="1">
    <source>
        <dbReference type="ARBA" id="ARBA00004141"/>
    </source>
</evidence>
<comment type="subcellular location">
    <subcellularLocation>
        <location evidence="1">Membrane</location>
        <topology evidence="1">Multi-pass membrane protein</topology>
    </subcellularLocation>
</comment>
<dbReference type="GO" id="GO:0016020">
    <property type="term" value="C:membrane"/>
    <property type="evidence" value="ECO:0007669"/>
    <property type="project" value="UniProtKB-SubCell"/>
</dbReference>
<feature type="domain" description="ABC-2 type transporter transmembrane" evidence="6">
    <location>
        <begin position="26"/>
        <end position="388"/>
    </location>
</feature>
<feature type="transmembrane region" description="Helical" evidence="5">
    <location>
        <begin position="180"/>
        <end position="206"/>
    </location>
</feature>
<organism evidence="7 8">
    <name type="scientific">Caldicellulosiruptor changbaiensis</name>
    <dbReference type="NCBI Taxonomy" id="1222016"/>
    <lineage>
        <taxon>Bacteria</taxon>
        <taxon>Bacillati</taxon>
        <taxon>Bacillota</taxon>
        <taxon>Bacillota incertae sedis</taxon>
        <taxon>Caldicellulosiruptorales</taxon>
        <taxon>Caldicellulosiruptoraceae</taxon>
        <taxon>Caldicellulosiruptor</taxon>
    </lineage>
</organism>
<feature type="transmembrane region" description="Helical" evidence="5">
    <location>
        <begin position="285"/>
        <end position="307"/>
    </location>
</feature>
<dbReference type="Gene3D" id="3.40.1710.10">
    <property type="entry name" value="abc type-2 transporter like domain"/>
    <property type="match status" value="1"/>
</dbReference>
<protein>
    <submittedName>
        <fullName evidence="7">ABC transporter permease</fullName>
    </submittedName>
</protein>
<evidence type="ECO:0000259" key="6">
    <source>
        <dbReference type="Pfam" id="PF12698"/>
    </source>
</evidence>
<dbReference type="PANTHER" id="PTHR43471">
    <property type="entry name" value="ABC TRANSPORTER PERMEASE"/>
    <property type="match status" value="1"/>
</dbReference>
<feature type="transmembrane region" description="Helical" evidence="5">
    <location>
        <begin position="348"/>
        <end position="367"/>
    </location>
</feature>
<name>A0A3T0D8J6_9FIRM</name>
<dbReference type="InterPro" id="IPR013525">
    <property type="entry name" value="ABC2_TM"/>
</dbReference>
<feature type="transmembrane region" description="Helical" evidence="5">
    <location>
        <begin position="372"/>
        <end position="394"/>
    </location>
</feature>
<feature type="transmembrane region" description="Helical" evidence="5">
    <location>
        <begin position="319"/>
        <end position="336"/>
    </location>
</feature>
<feature type="transmembrane region" description="Helical" evidence="5">
    <location>
        <begin position="236"/>
        <end position="265"/>
    </location>
</feature>
<keyword evidence="8" id="KW-1185">Reference proteome</keyword>
<evidence type="ECO:0000256" key="2">
    <source>
        <dbReference type="ARBA" id="ARBA00022692"/>
    </source>
</evidence>
<dbReference type="PANTHER" id="PTHR43471:SF3">
    <property type="entry name" value="ABC TRANSPORTER PERMEASE PROTEIN NATB"/>
    <property type="match status" value="1"/>
</dbReference>
<keyword evidence="2 5" id="KW-0812">Transmembrane</keyword>
<dbReference type="EMBL" id="CP034791">
    <property type="protein sequence ID" value="AZT91491.1"/>
    <property type="molecule type" value="Genomic_DNA"/>
</dbReference>
<dbReference type="Pfam" id="PF12698">
    <property type="entry name" value="ABC2_membrane_3"/>
    <property type="match status" value="1"/>
</dbReference>
<keyword evidence="4 5" id="KW-0472">Membrane</keyword>
<evidence type="ECO:0000313" key="7">
    <source>
        <dbReference type="EMBL" id="AZT91491.1"/>
    </source>
</evidence>
<feature type="transmembrane region" description="Helical" evidence="5">
    <location>
        <begin position="26"/>
        <end position="47"/>
    </location>
</feature>
<evidence type="ECO:0000256" key="3">
    <source>
        <dbReference type="ARBA" id="ARBA00022989"/>
    </source>
</evidence>
<keyword evidence="3 5" id="KW-1133">Transmembrane helix</keyword>
<reference evidence="7 8" key="1">
    <citation type="submission" date="2018-12" db="EMBL/GenBank/DDBJ databases">
        <title>Genome sequence from the cellulolytic species, Caldicellulosiruptor changbaiensis.</title>
        <authorList>
            <person name="Blumer-Schuette S.E."/>
            <person name="Mendoza C."/>
        </authorList>
    </citation>
    <scope>NUCLEOTIDE SEQUENCE [LARGE SCALE GENOMIC DNA]</scope>
    <source>
        <strain evidence="7 8">CBS-Z</strain>
    </source>
</reference>
<evidence type="ECO:0000313" key="8">
    <source>
        <dbReference type="Proteomes" id="UP000282930"/>
    </source>
</evidence>
<dbReference type="RefSeq" id="WP_127352800.1">
    <property type="nucleotide sequence ID" value="NZ_CP034791.1"/>
</dbReference>
<accession>A0A3T0D8J6</accession>
<evidence type="ECO:0000256" key="5">
    <source>
        <dbReference type="SAM" id="Phobius"/>
    </source>
</evidence>
<dbReference type="Proteomes" id="UP000282930">
    <property type="component" value="Chromosome"/>
</dbReference>
<dbReference type="AlphaFoldDB" id="A0A3T0D8J6"/>
<evidence type="ECO:0000256" key="4">
    <source>
        <dbReference type="ARBA" id="ARBA00023136"/>
    </source>
</evidence>